<dbReference type="EMBL" id="KI683360">
    <property type="protein sequence ID" value="ETL78101.1"/>
    <property type="molecule type" value="Genomic_DNA"/>
</dbReference>
<accession>W2JYX1</accession>
<sequence length="31" mass="3625">MHGWPWDDLMAAWKEYVYNRIADGATLDLVS</sequence>
<name>W2JYX1_PHYNI</name>
<proteinExistence type="predicted"/>
<evidence type="ECO:0000313" key="1">
    <source>
        <dbReference type="EMBL" id="ETL78101.1"/>
    </source>
</evidence>
<dbReference type="AlphaFoldDB" id="W2JYX1"/>
<organism evidence="1">
    <name type="scientific">Phytophthora nicotianae</name>
    <name type="common">Potato buckeye rot agent</name>
    <name type="synonym">Phytophthora parasitica</name>
    <dbReference type="NCBI Taxonomy" id="4792"/>
    <lineage>
        <taxon>Eukaryota</taxon>
        <taxon>Sar</taxon>
        <taxon>Stramenopiles</taxon>
        <taxon>Oomycota</taxon>
        <taxon>Peronosporomycetes</taxon>
        <taxon>Peronosporales</taxon>
        <taxon>Peronosporaceae</taxon>
        <taxon>Phytophthora</taxon>
    </lineage>
</organism>
<protein>
    <submittedName>
        <fullName evidence="1">Uncharacterized protein</fullName>
    </submittedName>
</protein>
<gene>
    <name evidence="1" type="ORF">L917_21041</name>
</gene>
<dbReference type="Proteomes" id="UP000054423">
    <property type="component" value="Unassembled WGS sequence"/>
</dbReference>
<reference evidence="1" key="1">
    <citation type="submission" date="2013-11" db="EMBL/GenBank/DDBJ databases">
        <title>The Genome Sequence of Phytophthora parasitica CHvinca01.</title>
        <authorList>
            <consortium name="The Broad Institute Genomics Platform"/>
            <person name="Russ C."/>
            <person name="Tyler B."/>
            <person name="Panabieres F."/>
            <person name="Shan W."/>
            <person name="Tripathy S."/>
            <person name="Grunwald N."/>
            <person name="Machado M."/>
            <person name="Johnson C.S."/>
            <person name="Arredondo F."/>
            <person name="Hong C."/>
            <person name="Coffey M."/>
            <person name="Young S.K."/>
            <person name="Zeng Q."/>
            <person name="Gargeya S."/>
            <person name="Fitzgerald M."/>
            <person name="Abouelleil A."/>
            <person name="Alvarado L."/>
            <person name="Chapman S.B."/>
            <person name="Gainer-Dewar J."/>
            <person name="Goldberg J."/>
            <person name="Griggs A."/>
            <person name="Gujja S."/>
            <person name="Hansen M."/>
            <person name="Howarth C."/>
            <person name="Imamovic A."/>
            <person name="Ireland A."/>
            <person name="Larimer J."/>
            <person name="McCowan C."/>
            <person name="Murphy C."/>
            <person name="Pearson M."/>
            <person name="Poon T.W."/>
            <person name="Priest M."/>
            <person name="Roberts A."/>
            <person name="Saif S."/>
            <person name="Shea T."/>
            <person name="Sykes S."/>
            <person name="Wortman J."/>
            <person name="Nusbaum C."/>
            <person name="Birren B."/>
        </authorList>
    </citation>
    <scope>NUCLEOTIDE SEQUENCE [LARGE SCALE GENOMIC DNA]</scope>
    <source>
        <strain evidence="1">CHvinca01</strain>
    </source>
</reference>
<feature type="non-terminal residue" evidence="1">
    <location>
        <position position="31"/>
    </location>
</feature>